<comment type="caution">
    <text evidence="2">The sequence shown here is derived from an EMBL/GenBank/DDBJ whole genome shotgun (WGS) entry which is preliminary data.</text>
</comment>
<dbReference type="GO" id="GO:0008757">
    <property type="term" value="F:S-adenosylmethionine-dependent methyltransferase activity"/>
    <property type="evidence" value="ECO:0007669"/>
    <property type="project" value="InterPro"/>
</dbReference>
<evidence type="ECO:0000259" key="1">
    <source>
        <dbReference type="Pfam" id="PF08241"/>
    </source>
</evidence>
<dbReference type="Gene3D" id="3.40.50.150">
    <property type="entry name" value="Vaccinia Virus protein VP39"/>
    <property type="match status" value="1"/>
</dbReference>
<gene>
    <name evidence="2" type="ORF">LCGC14_0920320</name>
</gene>
<dbReference type="AlphaFoldDB" id="A0A0F9PBP1"/>
<dbReference type="InterPro" id="IPR029063">
    <property type="entry name" value="SAM-dependent_MTases_sf"/>
</dbReference>
<protein>
    <recommendedName>
        <fullName evidence="1">Methyltransferase type 11 domain-containing protein</fullName>
    </recommendedName>
</protein>
<dbReference type="Pfam" id="PF08241">
    <property type="entry name" value="Methyltransf_11"/>
    <property type="match status" value="1"/>
</dbReference>
<dbReference type="SUPFAM" id="SSF53335">
    <property type="entry name" value="S-adenosyl-L-methionine-dependent methyltransferases"/>
    <property type="match status" value="1"/>
</dbReference>
<proteinExistence type="predicted"/>
<feature type="domain" description="Methyltransferase type 11" evidence="1">
    <location>
        <begin position="42"/>
        <end position="134"/>
    </location>
</feature>
<evidence type="ECO:0000313" key="2">
    <source>
        <dbReference type="EMBL" id="KKN21937.1"/>
    </source>
</evidence>
<name>A0A0F9PBP1_9ZZZZ</name>
<dbReference type="InterPro" id="IPR013216">
    <property type="entry name" value="Methyltransf_11"/>
</dbReference>
<dbReference type="EMBL" id="LAZR01003106">
    <property type="protein sequence ID" value="KKN21937.1"/>
    <property type="molecule type" value="Genomic_DNA"/>
</dbReference>
<organism evidence="2">
    <name type="scientific">marine sediment metagenome</name>
    <dbReference type="NCBI Taxonomy" id="412755"/>
    <lineage>
        <taxon>unclassified sequences</taxon>
        <taxon>metagenomes</taxon>
        <taxon>ecological metagenomes</taxon>
    </lineage>
</organism>
<reference evidence="2" key="1">
    <citation type="journal article" date="2015" name="Nature">
        <title>Complex archaea that bridge the gap between prokaryotes and eukaryotes.</title>
        <authorList>
            <person name="Spang A."/>
            <person name="Saw J.H."/>
            <person name="Jorgensen S.L."/>
            <person name="Zaremba-Niedzwiedzka K."/>
            <person name="Martijn J."/>
            <person name="Lind A.E."/>
            <person name="van Eijk R."/>
            <person name="Schleper C."/>
            <person name="Guy L."/>
            <person name="Ettema T.J."/>
        </authorList>
    </citation>
    <scope>NUCLEOTIDE SEQUENCE</scope>
</reference>
<dbReference type="PANTHER" id="PTHR43861">
    <property type="entry name" value="TRANS-ACONITATE 2-METHYLTRANSFERASE-RELATED"/>
    <property type="match status" value="1"/>
</dbReference>
<sequence length="225" mass="26593">MKTYEDKYRKNIHKMYSNQKLTKLNNRYLTILKNIPKGNCILDVGCGNGEFTKYFFKKYKKVYGIDISETALKLARQKKIISKQVDLDNCTNLPFESKFFDTLVCTEVLEHLITFQKVFKLFYKVLADDGFLIVTVPNAGWWRFRMNVLLGRPFYFSNDKFIELRGRDNEHLRLINVADMKKAIKPYFIIKEMLPQQGGGLTGFISKFRKSLAFRLIYIMRKEVF</sequence>
<accession>A0A0F9PBP1</accession>
<dbReference type="CDD" id="cd02440">
    <property type="entry name" value="AdoMet_MTases"/>
    <property type="match status" value="1"/>
</dbReference>